<organism evidence="1 2">
    <name type="scientific">Blautia producta</name>
    <dbReference type="NCBI Taxonomy" id="33035"/>
    <lineage>
        <taxon>Bacteria</taxon>
        <taxon>Bacillati</taxon>
        <taxon>Bacillota</taxon>
        <taxon>Clostridia</taxon>
        <taxon>Lachnospirales</taxon>
        <taxon>Lachnospiraceae</taxon>
        <taxon>Blautia</taxon>
    </lineage>
</organism>
<gene>
    <name evidence="1" type="ORF">E5259_03760</name>
</gene>
<dbReference type="GeneID" id="75052517"/>
<proteinExistence type="predicted"/>
<sequence length="348" mass="39299">MKVKKTVIGELEKCYALAMLEYDRKKHFLVAAEKSDKCQMFDLDGNLEETIWEGPGGVMSMVQVPGSNGQFLATHKFYSPNDSKEAKIVIAEPGADGKWEVRTLAELPFVHRFDILQNNGINYLIACTLKSGHEYKDDWTHPGKVFAAVLPEDLSDYNEKNQLELKVIREDFTRNHGYYRCNTGNCESAVISCDSGVYLFSTPDTENGNWDIRQLIDVPSSDAVLMDLDGDGMKELFVLSPFHGNTVSIYKEYKGIFEKIYEYPEKPEFLHAIFGGEINGGPMVIVGHRKGERNLLAFYSNHMGGYHVERLDSRAGAANVLHYCKDGREIIIAANREINEIAMYELGR</sequence>
<evidence type="ECO:0000313" key="1">
    <source>
        <dbReference type="EMBL" id="QMW76781.1"/>
    </source>
</evidence>
<dbReference type="SUPFAM" id="SSF82171">
    <property type="entry name" value="DPP6 N-terminal domain-like"/>
    <property type="match status" value="1"/>
</dbReference>
<reference evidence="1 2" key="1">
    <citation type="submission" date="2019-04" db="EMBL/GenBank/DDBJ databases">
        <authorList>
            <person name="Schori C."/>
            <person name="Ahrens C."/>
        </authorList>
    </citation>
    <scope>NUCLEOTIDE SEQUENCE [LARGE SCALE GENOMIC DNA]</scope>
    <source>
        <strain evidence="1 2">DSM 2950</strain>
    </source>
</reference>
<dbReference type="Proteomes" id="UP000515789">
    <property type="component" value="Chromosome"/>
</dbReference>
<name>A0A7G5MQ88_9FIRM</name>
<evidence type="ECO:0008006" key="3">
    <source>
        <dbReference type="Google" id="ProtNLM"/>
    </source>
</evidence>
<dbReference type="RefSeq" id="WP_018593137.1">
    <property type="nucleotide sequence ID" value="NZ_CABLBP010000001.1"/>
</dbReference>
<dbReference type="EMBL" id="CP039126">
    <property type="protein sequence ID" value="QMW76781.1"/>
    <property type="molecule type" value="Genomic_DNA"/>
</dbReference>
<accession>A0A7G5MQ88</accession>
<evidence type="ECO:0000313" key="2">
    <source>
        <dbReference type="Proteomes" id="UP000515789"/>
    </source>
</evidence>
<dbReference type="AlphaFoldDB" id="A0A7G5MQ88"/>
<protein>
    <recommendedName>
        <fullName evidence="3">VCBS repeat-containing protein</fullName>
    </recommendedName>
</protein>